<dbReference type="PANTHER" id="PTHR22749:SF6">
    <property type="entry name" value="RIBOFLAVIN KINASE"/>
    <property type="match status" value="1"/>
</dbReference>
<evidence type="ECO:0000313" key="18">
    <source>
        <dbReference type="Proteomes" id="UP001529085"/>
    </source>
</evidence>
<comment type="pathway">
    <text evidence="2 15">Cofactor biosynthesis; FAD biosynthesis; FAD from FMN: step 1/1.</text>
</comment>
<evidence type="ECO:0000256" key="15">
    <source>
        <dbReference type="PIRNR" id="PIRNR004491"/>
    </source>
</evidence>
<sequence length="302" mass="34249">MALKSKKILTIGTFDGVHIGHQKILKHIVALAQKEGLVPTVLTLFPHPRMVLQKDDNIKLLNTIDERIQLLKNIGIQSVIVKEFTKEFANLSAKDYVEQILVKELNTKQIVIGYDHHFGKNRSANIDDLKIFAKEFNFKVEEISAQEIEDVTVSSTKIRKALDNGNIEVANAYLDYNYFISGEVVKGKGIGRTLDYPTANIRIKESYKLIPRDGVYVVKSVIDNATVFGMMNIGTNPTVSGKARSIEVHFFDFDKDIYGNVLKIEFLHWLRSEQKFENLDALKKQLSNDMTNALEHIKTINA</sequence>
<keyword evidence="18" id="KW-1185">Reference proteome</keyword>
<dbReference type="NCBIfam" id="NF004160">
    <property type="entry name" value="PRK05627.1-3"/>
    <property type="match status" value="1"/>
</dbReference>
<comment type="similarity">
    <text evidence="15">Belongs to the ribF family.</text>
</comment>
<dbReference type="GO" id="GO:0008531">
    <property type="term" value="F:riboflavin kinase activity"/>
    <property type="evidence" value="ECO:0007669"/>
    <property type="project" value="UniProtKB-EC"/>
</dbReference>
<dbReference type="NCBIfam" id="TIGR00083">
    <property type="entry name" value="ribF"/>
    <property type="match status" value="1"/>
</dbReference>
<evidence type="ECO:0000256" key="5">
    <source>
        <dbReference type="ARBA" id="ARBA00022643"/>
    </source>
</evidence>
<evidence type="ECO:0000256" key="3">
    <source>
        <dbReference type="ARBA" id="ARBA00005201"/>
    </source>
</evidence>
<dbReference type="InterPro" id="IPR015865">
    <property type="entry name" value="Riboflavin_kinase_bac/euk"/>
</dbReference>
<evidence type="ECO:0000256" key="11">
    <source>
        <dbReference type="ARBA" id="ARBA00022840"/>
    </source>
</evidence>
<feature type="domain" description="Riboflavin kinase" evidence="16">
    <location>
        <begin position="173"/>
        <end position="298"/>
    </location>
</feature>
<evidence type="ECO:0000256" key="6">
    <source>
        <dbReference type="ARBA" id="ARBA00022679"/>
    </source>
</evidence>
<evidence type="ECO:0000259" key="16">
    <source>
        <dbReference type="SMART" id="SM00904"/>
    </source>
</evidence>
<evidence type="ECO:0000256" key="14">
    <source>
        <dbReference type="ARBA" id="ARBA00049494"/>
    </source>
</evidence>
<dbReference type="Pfam" id="PF06574">
    <property type="entry name" value="FAD_syn"/>
    <property type="match status" value="1"/>
</dbReference>
<dbReference type="SUPFAM" id="SSF52374">
    <property type="entry name" value="Nucleotidylyl transferase"/>
    <property type="match status" value="1"/>
</dbReference>
<comment type="catalytic activity">
    <reaction evidence="14 15">
        <text>FMN + ATP + H(+) = FAD + diphosphate</text>
        <dbReference type="Rhea" id="RHEA:17237"/>
        <dbReference type="ChEBI" id="CHEBI:15378"/>
        <dbReference type="ChEBI" id="CHEBI:30616"/>
        <dbReference type="ChEBI" id="CHEBI:33019"/>
        <dbReference type="ChEBI" id="CHEBI:57692"/>
        <dbReference type="ChEBI" id="CHEBI:58210"/>
        <dbReference type="EC" id="2.7.7.2"/>
    </reaction>
</comment>
<evidence type="ECO:0000256" key="8">
    <source>
        <dbReference type="ARBA" id="ARBA00022741"/>
    </source>
</evidence>
<keyword evidence="7 15" id="KW-0548">Nucleotidyltransferase</keyword>
<protein>
    <recommendedName>
        <fullName evidence="15">Riboflavin biosynthesis protein</fullName>
    </recommendedName>
    <domain>
        <recommendedName>
            <fullName evidence="15">Riboflavin kinase</fullName>
            <ecNumber evidence="15">2.7.1.26</ecNumber>
        </recommendedName>
        <alternativeName>
            <fullName evidence="15">Flavokinase</fullName>
        </alternativeName>
    </domain>
    <domain>
        <recommendedName>
            <fullName evidence="15">FMN adenylyltransferase</fullName>
            <ecNumber evidence="15">2.7.7.2</ecNumber>
        </recommendedName>
        <alternativeName>
            <fullName evidence="15">FAD pyrophosphorylase</fullName>
        </alternativeName>
        <alternativeName>
            <fullName evidence="15">FAD synthase</fullName>
        </alternativeName>
    </domain>
</protein>
<dbReference type="InterPro" id="IPR023465">
    <property type="entry name" value="Riboflavin_kinase_dom_sf"/>
</dbReference>
<dbReference type="Gene3D" id="3.40.50.620">
    <property type="entry name" value="HUPs"/>
    <property type="match status" value="1"/>
</dbReference>
<evidence type="ECO:0000256" key="9">
    <source>
        <dbReference type="ARBA" id="ARBA00022777"/>
    </source>
</evidence>
<dbReference type="PANTHER" id="PTHR22749">
    <property type="entry name" value="RIBOFLAVIN KINASE/FMN ADENYLYLTRANSFERASE"/>
    <property type="match status" value="1"/>
</dbReference>
<keyword evidence="10 15" id="KW-0274">FAD</keyword>
<comment type="catalytic activity">
    <reaction evidence="13 15">
        <text>riboflavin + ATP = FMN + ADP + H(+)</text>
        <dbReference type="Rhea" id="RHEA:14357"/>
        <dbReference type="ChEBI" id="CHEBI:15378"/>
        <dbReference type="ChEBI" id="CHEBI:30616"/>
        <dbReference type="ChEBI" id="CHEBI:57986"/>
        <dbReference type="ChEBI" id="CHEBI:58210"/>
        <dbReference type="ChEBI" id="CHEBI:456216"/>
        <dbReference type="EC" id="2.7.1.26"/>
    </reaction>
</comment>
<dbReference type="InterPro" id="IPR023468">
    <property type="entry name" value="Riboflavin_kinase"/>
</dbReference>
<dbReference type="EC" id="2.7.7.2" evidence="15"/>
<reference evidence="17 18" key="1">
    <citation type="submission" date="2023-03" db="EMBL/GenBank/DDBJ databases">
        <title>Strain YYF002 represents a novel species in the genus Winogradskyella isolated from seawater.</title>
        <authorList>
            <person name="Fu Z.-Y."/>
        </authorList>
    </citation>
    <scope>NUCLEOTIDE SEQUENCE [LARGE SCALE GENOMIC DNA]</scope>
    <source>
        <strain evidence="17 18">YYF002</strain>
    </source>
</reference>
<evidence type="ECO:0000256" key="2">
    <source>
        <dbReference type="ARBA" id="ARBA00004726"/>
    </source>
</evidence>
<dbReference type="SMART" id="SM00904">
    <property type="entry name" value="Flavokinase"/>
    <property type="match status" value="1"/>
</dbReference>
<dbReference type="PIRSF" id="PIRSF004491">
    <property type="entry name" value="FAD_Synth"/>
    <property type="match status" value="1"/>
</dbReference>
<evidence type="ECO:0000256" key="7">
    <source>
        <dbReference type="ARBA" id="ARBA00022695"/>
    </source>
</evidence>
<dbReference type="InterPro" id="IPR015864">
    <property type="entry name" value="FAD_synthase"/>
</dbReference>
<organism evidence="17 18">
    <name type="scientific">Winogradskyella marincola</name>
    <dbReference type="NCBI Taxonomy" id="3037795"/>
    <lineage>
        <taxon>Bacteria</taxon>
        <taxon>Pseudomonadati</taxon>
        <taxon>Bacteroidota</taxon>
        <taxon>Flavobacteriia</taxon>
        <taxon>Flavobacteriales</taxon>
        <taxon>Flavobacteriaceae</taxon>
        <taxon>Winogradskyella</taxon>
    </lineage>
</organism>
<keyword evidence="4 15" id="KW-0285">Flavoprotein</keyword>
<keyword evidence="5 15" id="KW-0288">FMN</keyword>
<evidence type="ECO:0000256" key="1">
    <source>
        <dbReference type="ARBA" id="ARBA00002121"/>
    </source>
</evidence>
<dbReference type="Gene3D" id="2.40.30.30">
    <property type="entry name" value="Riboflavin kinase-like"/>
    <property type="match status" value="1"/>
</dbReference>
<name>A0ABT6G2J4_9FLAO</name>
<evidence type="ECO:0000256" key="4">
    <source>
        <dbReference type="ARBA" id="ARBA00022630"/>
    </source>
</evidence>
<proteinExistence type="inferred from homology"/>
<keyword evidence="12" id="KW-0511">Multifunctional enzyme</keyword>
<dbReference type="NCBIfam" id="NF004162">
    <property type="entry name" value="PRK05627.1-5"/>
    <property type="match status" value="1"/>
</dbReference>
<keyword evidence="6 15" id="KW-0808">Transferase</keyword>
<dbReference type="CDD" id="cd02064">
    <property type="entry name" value="FAD_synthetase_N"/>
    <property type="match status" value="1"/>
</dbReference>
<dbReference type="SUPFAM" id="SSF82114">
    <property type="entry name" value="Riboflavin kinase-like"/>
    <property type="match status" value="1"/>
</dbReference>
<dbReference type="Pfam" id="PF01687">
    <property type="entry name" value="Flavokinase"/>
    <property type="match status" value="1"/>
</dbReference>
<evidence type="ECO:0000256" key="10">
    <source>
        <dbReference type="ARBA" id="ARBA00022827"/>
    </source>
</evidence>
<keyword evidence="8 15" id="KW-0547">Nucleotide-binding</keyword>
<dbReference type="EMBL" id="JARSBN010000004">
    <property type="protein sequence ID" value="MDG4716069.1"/>
    <property type="molecule type" value="Genomic_DNA"/>
</dbReference>
<evidence type="ECO:0000313" key="17">
    <source>
        <dbReference type="EMBL" id="MDG4716069.1"/>
    </source>
</evidence>
<evidence type="ECO:0000256" key="13">
    <source>
        <dbReference type="ARBA" id="ARBA00047880"/>
    </source>
</evidence>
<accession>A0ABT6G2J4</accession>
<dbReference type="Proteomes" id="UP001529085">
    <property type="component" value="Unassembled WGS sequence"/>
</dbReference>
<comment type="function">
    <text evidence="1">Catalyzes the phosphorylation of riboflavin to FMN followed by the adenylation of FMN to FAD.</text>
</comment>
<keyword evidence="11 15" id="KW-0067">ATP-binding</keyword>
<dbReference type="GO" id="GO:0003919">
    <property type="term" value="F:FMN adenylyltransferase activity"/>
    <property type="evidence" value="ECO:0007669"/>
    <property type="project" value="UniProtKB-EC"/>
</dbReference>
<comment type="caution">
    <text evidence="17">The sequence shown here is derived from an EMBL/GenBank/DDBJ whole genome shotgun (WGS) entry which is preliminary data.</text>
</comment>
<evidence type="ECO:0000256" key="12">
    <source>
        <dbReference type="ARBA" id="ARBA00023268"/>
    </source>
</evidence>
<dbReference type="EC" id="2.7.1.26" evidence="15"/>
<dbReference type="InterPro" id="IPR002606">
    <property type="entry name" value="Riboflavin_kinase_bac"/>
</dbReference>
<gene>
    <name evidence="17" type="ORF">P7122_09315</name>
</gene>
<keyword evidence="9 15" id="KW-0418">Kinase</keyword>
<dbReference type="InterPro" id="IPR014729">
    <property type="entry name" value="Rossmann-like_a/b/a_fold"/>
</dbReference>
<comment type="pathway">
    <text evidence="3 15">Cofactor biosynthesis; FMN biosynthesis; FMN from riboflavin (ATP route): step 1/1.</text>
</comment>